<dbReference type="InterPro" id="IPR039425">
    <property type="entry name" value="RNA_pol_sigma-70-like"/>
</dbReference>
<dbReference type="GO" id="GO:0003677">
    <property type="term" value="F:DNA binding"/>
    <property type="evidence" value="ECO:0007669"/>
    <property type="project" value="InterPro"/>
</dbReference>
<protein>
    <submittedName>
        <fullName evidence="7">RNA polymerase, sigma-24 subunit, ECF subfamily</fullName>
    </submittedName>
</protein>
<dbReference type="Proteomes" id="UP000013378">
    <property type="component" value="Unassembled WGS sequence"/>
</dbReference>
<keyword evidence="2" id="KW-0805">Transcription regulation</keyword>
<gene>
    <name evidence="7" type="ORF">L21TH_2159</name>
</gene>
<evidence type="ECO:0000313" key="8">
    <source>
        <dbReference type="Proteomes" id="UP000013378"/>
    </source>
</evidence>
<dbReference type="Gene3D" id="1.10.10.10">
    <property type="entry name" value="Winged helix-like DNA-binding domain superfamily/Winged helix DNA-binding domain"/>
    <property type="match status" value="1"/>
</dbReference>
<dbReference type="AlphaFoldDB" id="R1CC24"/>
<dbReference type="GO" id="GO:0006352">
    <property type="term" value="P:DNA-templated transcription initiation"/>
    <property type="evidence" value="ECO:0007669"/>
    <property type="project" value="InterPro"/>
</dbReference>
<evidence type="ECO:0000256" key="2">
    <source>
        <dbReference type="ARBA" id="ARBA00023015"/>
    </source>
</evidence>
<proteinExistence type="inferred from homology"/>
<dbReference type="GO" id="GO:0016987">
    <property type="term" value="F:sigma factor activity"/>
    <property type="evidence" value="ECO:0007669"/>
    <property type="project" value="UniProtKB-KW"/>
</dbReference>
<keyword evidence="8" id="KW-1185">Reference proteome</keyword>
<evidence type="ECO:0000259" key="5">
    <source>
        <dbReference type="Pfam" id="PF04542"/>
    </source>
</evidence>
<dbReference type="NCBIfam" id="TIGR02937">
    <property type="entry name" value="sigma70-ECF"/>
    <property type="match status" value="1"/>
</dbReference>
<evidence type="ECO:0000256" key="1">
    <source>
        <dbReference type="ARBA" id="ARBA00010641"/>
    </source>
</evidence>
<dbReference type="InterPro" id="IPR013325">
    <property type="entry name" value="RNA_pol_sigma_r2"/>
</dbReference>
<dbReference type="eggNOG" id="COG1595">
    <property type="taxonomic scope" value="Bacteria"/>
</dbReference>
<dbReference type="STRING" id="1304284.L21TH_2159"/>
<feature type="domain" description="RNA polymerase sigma-70 region 2" evidence="5">
    <location>
        <begin position="23"/>
        <end position="89"/>
    </location>
</feature>
<dbReference type="InterPro" id="IPR014284">
    <property type="entry name" value="RNA_pol_sigma-70_dom"/>
</dbReference>
<dbReference type="RefSeq" id="WP_006315754.1">
    <property type="nucleotide sequence ID" value="NZ_ARZA01000236.1"/>
</dbReference>
<keyword evidence="3" id="KW-0731">Sigma factor</keyword>
<accession>R1CC24</accession>
<dbReference type="Gene3D" id="1.10.1740.10">
    <property type="match status" value="1"/>
</dbReference>
<reference evidence="7 8" key="1">
    <citation type="journal article" date="2015" name="Geomicrobiol. J.">
        <title>Caldisalinibacter kiritimatiensis gen. nov., sp. nov., a moderately thermohalophilic thiosulfate-reducing bacterium from a hypersaline microbial mat.</title>
        <authorList>
            <person name="Ben Hania W."/>
            <person name="Joseph M."/>
            <person name="Fiebig A."/>
            <person name="Bunk B."/>
            <person name="Klenk H.-P."/>
            <person name="Fardeau M.-L."/>
            <person name="Spring S."/>
        </authorList>
    </citation>
    <scope>NUCLEOTIDE SEQUENCE [LARGE SCALE GENOMIC DNA]</scope>
    <source>
        <strain evidence="7 8">L21-TH-D2</strain>
    </source>
</reference>
<dbReference type="PANTHER" id="PTHR43133:SF51">
    <property type="entry name" value="RNA POLYMERASE SIGMA FACTOR"/>
    <property type="match status" value="1"/>
</dbReference>
<sequence>MEDKEYKLIKKCKKGDINAFQELIKKYDKTAYNIALKMLKNPEDAMDMSQEALIKIYKSIKTFNYKASFSTWLYRIVVNTCLDFLRKKKEKVYSLDNPIKVEDNEINREVKDESNTPENILDKQITKELIHQCINELDDIYKTVIILRDIQGFSYEEIGNILDCSLGTVKSRISRARKKLKELILAKKEQNNEFFV</sequence>
<dbReference type="EMBL" id="ARZA01000236">
    <property type="protein sequence ID" value="EOC99854.1"/>
    <property type="molecule type" value="Genomic_DNA"/>
</dbReference>
<evidence type="ECO:0000313" key="7">
    <source>
        <dbReference type="EMBL" id="EOC99854.1"/>
    </source>
</evidence>
<dbReference type="OrthoDB" id="9784984at2"/>
<evidence type="ECO:0000259" key="6">
    <source>
        <dbReference type="Pfam" id="PF08281"/>
    </source>
</evidence>
<dbReference type="CDD" id="cd06171">
    <property type="entry name" value="Sigma70_r4"/>
    <property type="match status" value="1"/>
</dbReference>
<dbReference type="Pfam" id="PF08281">
    <property type="entry name" value="Sigma70_r4_2"/>
    <property type="match status" value="1"/>
</dbReference>
<comment type="caution">
    <text evidence="7">The sequence shown here is derived from an EMBL/GenBank/DDBJ whole genome shotgun (WGS) entry which is preliminary data.</text>
</comment>
<evidence type="ECO:0000256" key="4">
    <source>
        <dbReference type="ARBA" id="ARBA00023163"/>
    </source>
</evidence>
<organism evidence="7 8">
    <name type="scientific">Caldisalinibacter kiritimatiensis</name>
    <dbReference type="NCBI Taxonomy" id="1304284"/>
    <lineage>
        <taxon>Bacteria</taxon>
        <taxon>Bacillati</taxon>
        <taxon>Bacillota</taxon>
        <taxon>Tissierellia</taxon>
        <taxon>Tissierellales</taxon>
        <taxon>Thermohalobacteraceae</taxon>
        <taxon>Caldisalinibacter</taxon>
    </lineage>
</organism>
<name>R1CC24_9FIRM</name>
<dbReference type="InterPro" id="IPR013324">
    <property type="entry name" value="RNA_pol_sigma_r3/r4-like"/>
</dbReference>
<dbReference type="InterPro" id="IPR013249">
    <property type="entry name" value="RNA_pol_sigma70_r4_t2"/>
</dbReference>
<keyword evidence="4" id="KW-0804">Transcription</keyword>
<dbReference type="PANTHER" id="PTHR43133">
    <property type="entry name" value="RNA POLYMERASE ECF-TYPE SIGMA FACTO"/>
    <property type="match status" value="1"/>
</dbReference>
<dbReference type="SUPFAM" id="SSF88659">
    <property type="entry name" value="Sigma3 and sigma4 domains of RNA polymerase sigma factors"/>
    <property type="match status" value="1"/>
</dbReference>
<dbReference type="InterPro" id="IPR036388">
    <property type="entry name" value="WH-like_DNA-bd_sf"/>
</dbReference>
<dbReference type="InterPro" id="IPR007627">
    <property type="entry name" value="RNA_pol_sigma70_r2"/>
</dbReference>
<dbReference type="Pfam" id="PF04542">
    <property type="entry name" value="Sigma70_r2"/>
    <property type="match status" value="1"/>
</dbReference>
<dbReference type="SUPFAM" id="SSF88946">
    <property type="entry name" value="Sigma2 domain of RNA polymerase sigma factors"/>
    <property type="match status" value="1"/>
</dbReference>
<feature type="domain" description="RNA polymerase sigma factor 70 region 4 type 2" evidence="6">
    <location>
        <begin position="128"/>
        <end position="180"/>
    </location>
</feature>
<comment type="similarity">
    <text evidence="1">Belongs to the sigma-70 factor family. ECF subfamily.</text>
</comment>
<evidence type="ECO:0000256" key="3">
    <source>
        <dbReference type="ARBA" id="ARBA00023082"/>
    </source>
</evidence>